<dbReference type="AlphaFoldDB" id="A0A3M6QU12"/>
<comment type="caution">
    <text evidence="1">The sequence shown here is derived from an EMBL/GenBank/DDBJ whole genome shotgun (WGS) entry which is preliminary data.</text>
</comment>
<protein>
    <submittedName>
        <fullName evidence="1">Uncharacterized protein</fullName>
    </submittedName>
</protein>
<gene>
    <name evidence="1" type="ORF">D8I35_08195</name>
</gene>
<organism evidence="1 2">
    <name type="scientific">Corticibacter populi</name>
    <dbReference type="NCBI Taxonomy" id="1550736"/>
    <lineage>
        <taxon>Bacteria</taxon>
        <taxon>Pseudomonadati</taxon>
        <taxon>Pseudomonadota</taxon>
        <taxon>Betaproteobacteria</taxon>
        <taxon>Burkholderiales</taxon>
        <taxon>Comamonadaceae</taxon>
        <taxon>Corticibacter</taxon>
    </lineage>
</organism>
<proteinExistence type="predicted"/>
<dbReference type="EMBL" id="RDQO01000002">
    <property type="protein sequence ID" value="RMX06496.1"/>
    <property type="molecule type" value="Genomic_DNA"/>
</dbReference>
<evidence type="ECO:0000313" key="2">
    <source>
        <dbReference type="Proteomes" id="UP000278006"/>
    </source>
</evidence>
<sequence length="105" mass="10870">MRPSSAARGRHDMAAIAARTSQHGRSQFGKQDTGLSANLQGALRDRHGGSGHGRAGGGAGGDWYVGEASFSCGIGSGQMRVKAVAANQIPSPIFSINIKKKIKHT</sequence>
<dbReference type="Proteomes" id="UP000278006">
    <property type="component" value="Unassembled WGS sequence"/>
</dbReference>
<keyword evidence="2" id="KW-1185">Reference proteome</keyword>
<evidence type="ECO:0000313" key="1">
    <source>
        <dbReference type="EMBL" id="RMX06496.1"/>
    </source>
</evidence>
<accession>A0A3M6QU12</accession>
<name>A0A3M6QU12_9BURK</name>
<reference evidence="1 2" key="1">
    <citation type="submission" date="2018-10" db="EMBL/GenBank/DDBJ databases">
        <title>Draft genome of Cortibacter populi DSM10536.</title>
        <authorList>
            <person name="Bernier A.-M."/>
            <person name="Bernard K."/>
        </authorList>
    </citation>
    <scope>NUCLEOTIDE SEQUENCE [LARGE SCALE GENOMIC DNA]</scope>
    <source>
        <strain evidence="1 2">DSM 105136</strain>
    </source>
</reference>